<keyword evidence="2" id="KW-1185">Reference proteome</keyword>
<accession>A0A087M3F8</accession>
<protein>
    <submittedName>
        <fullName evidence="1">Uncharacterized protein</fullName>
    </submittedName>
</protein>
<organism evidence="1 2">
    <name type="scientific">Devosia riboflavina</name>
    <dbReference type="NCBI Taxonomy" id="46914"/>
    <lineage>
        <taxon>Bacteria</taxon>
        <taxon>Pseudomonadati</taxon>
        <taxon>Pseudomonadota</taxon>
        <taxon>Alphaproteobacteria</taxon>
        <taxon>Hyphomicrobiales</taxon>
        <taxon>Devosiaceae</taxon>
        <taxon>Devosia</taxon>
    </lineage>
</organism>
<evidence type="ECO:0000313" key="1">
    <source>
        <dbReference type="EMBL" id="KFL31411.1"/>
    </source>
</evidence>
<dbReference type="AlphaFoldDB" id="A0A087M3F8"/>
<evidence type="ECO:0000313" key="2">
    <source>
        <dbReference type="Proteomes" id="UP000028981"/>
    </source>
</evidence>
<comment type="caution">
    <text evidence="1">The sequence shown here is derived from an EMBL/GenBank/DDBJ whole genome shotgun (WGS) entry which is preliminary data.</text>
</comment>
<dbReference type="STRING" id="46914.JP75_07555"/>
<reference evidence="1 2" key="1">
    <citation type="submission" date="2014-08" db="EMBL/GenBank/DDBJ databases">
        <authorList>
            <person name="Hassan Y.I."/>
            <person name="Lepp D."/>
            <person name="Zhou T."/>
        </authorList>
    </citation>
    <scope>NUCLEOTIDE SEQUENCE [LARGE SCALE GENOMIC DNA]</scope>
    <source>
        <strain evidence="1 2">IFO13584</strain>
    </source>
</reference>
<dbReference type="EMBL" id="JQGC01000006">
    <property type="protein sequence ID" value="KFL31411.1"/>
    <property type="molecule type" value="Genomic_DNA"/>
</dbReference>
<proteinExistence type="predicted"/>
<sequence length="119" mass="13606">MTLPIEVLVILFEGAPVRFAYEVVDARDFLADILEEHGESFQVYRVFAEEQDAKDITTDFANEWAGDLGYGDGDDPDEFLRPFTGFVLGHIRDDLIREYRASQDHADSDAFERSKIRSL</sequence>
<dbReference type="RefSeq" id="WP_035081111.1">
    <property type="nucleotide sequence ID" value="NZ_JQGC01000006.1"/>
</dbReference>
<gene>
    <name evidence="1" type="ORF">JP75_07555</name>
</gene>
<name>A0A087M3F8_9HYPH</name>
<dbReference type="Proteomes" id="UP000028981">
    <property type="component" value="Unassembled WGS sequence"/>
</dbReference>